<evidence type="ECO:0000259" key="1">
    <source>
        <dbReference type="Pfam" id="PF13175"/>
    </source>
</evidence>
<dbReference type="GO" id="GO:0016887">
    <property type="term" value="F:ATP hydrolysis activity"/>
    <property type="evidence" value="ECO:0007669"/>
    <property type="project" value="InterPro"/>
</dbReference>
<dbReference type="EMBL" id="SNRY01002576">
    <property type="protein sequence ID" value="KAA6324418.1"/>
    <property type="molecule type" value="Genomic_DNA"/>
</dbReference>
<sequence>MIYKLIINKLKNIKCEEFVFKPLTILTGLNSTGKSSVLQSILLINKETTSKGVIYFSTIPSSFLSLRNIYERAKEINIQLETDAGNITYKLSEDGKIIEGVTGLRLEENLYYLSANRVGVEVFAEISQDVYCGIDGTYLFGTYEKEKSNPVCESLIMERSSFTLASQVNYWQSHILGIKLELSTEKRNEQTVEIKYKSDGIPDLLPTQLGTGVSYLVKILILCLRAKRGDVIMIENPEVHLHPAAQSRLGEFFVFIAKAGIQLILETHCEHLINKVQYEVFKKRFKADDTVIYYKKGIAEPFIEIPLKENGQFKIDFPEGFFDAALPELLEMDW</sequence>
<dbReference type="SUPFAM" id="SSF52540">
    <property type="entry name" value="P-loop containing nucleoside triphosphate hydrolases"/>
    <property type="match status" value="1"/>
</dbReference>
<dbReference type="InterPro" id="IPR041685">
    <property type="entry name" value="AAA_GajA/Old/RecF-like"/>
</dbReference>
<comment type="caution">
    <text evidence="2">The sequence shown here is derived from an EMBL/GenBank/DDBJ whole genome shotgun (WGS) entry which is preliminary data.</text>
</comment>
<dbReference type="InterPro" id="IPR014592">
    <property type="entry name" value="P-loop_UCP034888"/>
</dbReference>
<proteinExistence type="predicted"/>
<dbReference type="AlphaFoldDB" id="A0A5J4QTL0"/>
<reference evidence="2" key="1">
    <citation type="submission" date="2019-03" db="EMBL/GenBank/DDBJ databases">
        <title>Single cell metagenomics reveals metabolic interactions within the superorganism composed of flagellate Streblomastix strix and complex community of Bacteroidetes bacteria on its surface.</title>
        <authorList>
            <person name="Treitli S.C."/>
            <person name="Kolisko M."/>
            <person name="Husnik F."/>
            <person name="Keeling P."/>
            <person name="Hampl V."/>
        </authorList>
    </citation>
    <scope>NUCLEOTIDE SEQUENCE</scope>
    <source>
        <strain evidence="2">STM</strain>
    </source>
</reference>
<accession>A0A5J4QTL0</accession>
<protein>
    <recommendedName>
        <fullName evidence="1">Endonuclease GajA/Old nuclease/RecF-like AAA domain-containing protein</fullName>
    </recommendedName>
</protein>
<evidence type="ECO:0000313" key="2">
    <source>
        <dbReference type="EMBL" id="KAA6324418.1"/>
    </source>
</evidence>
<dbReference type="PANTHER" id="PTHR43581">
    <property type="entry name" value="ATP/GTP PHOSPHATASE"/>
    <property type="match status" value="1"/>
</dbReference>
<dbReference type="PIRSF" id="PIRSF034888">
    <property type="entry name" value="P-loop_UCP034888"/>
    <property type="match status" value="1"/>
</dbReference>
<gene>
    <name evidence="2" type="ORF">EZS27_026256</name>
</gene>
<dbReference type="InterPro" id="IPR051396">
    <property type="entry name" value="Bact_Antivir_Def_Nuclease"/>
</dbReference>
<dbReference type="PANTHER" id="PTHR43581:SF2">
    <property type="entry name" value="EXCINUCLEASE ATPASE SUBUNIT"/>
    <property type="match status" value="1"/>
</dbReference>
<dbReference type="GO" id="GO:0005524">
    <property type="term" value="F:ATP binding"/>
    <property type="evidence" value="ECO:0007669"/>
    <property type="project" value="InterPro"/>
</dbReference>
<dbReference type="Pfam" id="PF13175">
    <property type="entry name" value="AAA_15"/>
    <property type="match status" value="1"/>
</dbReference>
<organism evidence="2">
    <name type="scientific">termite gut metagenome</name>
    <dbReference type="NCBI Taxonomy" id="433724"/>
    <lineage>
        <taxon>unclassified sequences</taxon>
        <taxon>metagenomes</taxon>
        <taxon>organismal metagenomes</taxon>
    </lineage>
</organism>
<name>A0A5J4QTL0_9ZZZZ</name>
<dbReference type="InterPro" id="IPR027417">
    <property type="entry name" value="P-loop_NTPase"/>
</dbReference>
<feature type="domain" description="Endonuclease GajA/Old nuclease/RecF-like AAA" evidence="1">
    <location>
        <begin position="181"/>
        <end position="273"/>
    </location>
</feature>
<dbReference type="Gene3D" id="3.40.50.300">
    <property type="entry name" value="P-loop containing nucleotide triphosphate hydrolases"/>
    <property type="match status" value="2"/>
</dbReference>